<organism evidence="1 2">
    <name type="scientific">Plasmopara halstedii</name>
    <name type="common">Downy mildew of sunflower</name>
    <dbReference type="NCBI Taxonomy" id="4781"/>
    <lineage>
        <taxon>Eukaryota</taxon>
        <taxon>Sar</taxon>
        <taxon>Stramenopiles</taxon>
        <taxon>Oomycota</taxon>
        <taxon>Peronosporomycetes</taxon>
        <taxon>Peronosporales</taxon>
        <taxon>Peronosporaceae</taxon>
        <taxon>Plasmopara</taxon>
    </lineage>
</organism>
<dbReference type="Proteomes" id="UP000054928">
    <property type="component" value="Unassembled WGS sequence"/>
</dbReference>
<dbReference type="RefSeq" id="XP_024579336.1">
    <property type="nucleotide sequence ID" value="XM_024728905.1"/>
</dbReference>
<dbReference type="GeneID" id="36408254"/>
<protein>
    <submittedName>
        <fullName evidence="1">Uncharacterized protein</fullName>
    </submittedName>
</protein>
<accession>A0A0P1APC9</accession>
<evidence type="ECO:0000313" key="2">
    <source>
        <dbReference type="Proteomes" id="UP000054928"/>
    </source>
</evidence>
<dbReference type="AlphaFoldDB" id="A0A0P1APC9"/>
<sequence>MSIPMCPCSIETLILKDVHHFSADGLNSARHLLKFFPVGYIPQVYDFLTS</sequence>
<reference evidence="2" key="1">
    <citation type="submission" date="2014-09" db="EMBL/GenBank/DDBJ databases">
        <authorList>
            <person name="Sharma Rahul"/>
            <person name="Thines Marco"/>
        </authorList>
    </citation>
    <scope>NUCLEOTIDE SEQUENCE [LARGE SCALE GENOMIC DNA]</scope>
</reference>
<keyword evidence="2" id="KW-1185">Reference proteome</keyword>
<dbReference type="EMBL" id="CCYD01000653">
    <property type="protein sequence ID" value="CEG42967.1"/>
    <property type="molecule type" value="Genomic_DNA"/>
</dbReference>
<proteinExistence type="predicted"/>
<evidence type="ECO:0000313" key="1">
    <source>
        <dbReference type="EMBL" id="CEG42967.1"/>
    </source>
</evidence>
<name>A0A0P1APC9_PLAHL</name>